<comment type="caution">
    <text evidence="2">The sequence shown here is derived from an EMBL/GenBank/DDBJ whole genome shotgun (WGS) entry which is preliminary data.</text>
</comment>
<keyword evidence="3" id="KW-1185">Reference proteome</keyword>
<evidence type="ECO:0000259" key="1">
    <source>
        <dbReference type="Pfam" id="PF02026"/>
    </source>
</evidence>
<feature type="domain" description="Ryanodine receptor Ryr" evidence="1">
    <location>
        <begin position="99"/>
        <end position="142"/>
    </location>
</feature>
<reference evidence="2 3" key="1">
    <citation type="submission" date="2024-10" db="EMBL/GenBank/DDBJ databases">
        <authorList>
            <person name="Lu C.-H."/>
        </authorList>
    </citation>
    <scope>NUCLEOTIDE SEQUENCE [LARGE SCALE GENOMIC DNA]</scope>
    <source>
        <strain evidence="2 3">22QBSP01-2</strain>
    </source>
</reference>
<protein>
    <submittedName>
        <fullName evidence="2">RyR domain-containing protein</fullName>
    </submittedName>
</protein>
<dbReference type="InterPro" id="IPR003032">
    <property type="entry name" value="Ryanodine_rcpt"/>
</dbReference>
<dbReference type="EMBL" id="JBIXKD010000002">
    <property type="protein sequence ID" value="MFJ5320311.1"/>
    <property type="molecule type" value="Genomic_DNA"/>
</dbReference>
<evidence type="ECO:0000313" key="2">
    <source>
        <dbReference type="EMBL" id="MFJ5320311.1"/>
    </source>
</evidence>
<accession>A0ABW8FU15</accession>
<gene>
    <name evidence="2" type="ORF">ACIPSN_02775</name>
</gene>
<organism evidence="2 3">
    <name type="scientific">Pectobacterium parvum</name>
    <dbReference type="NCBI Taxonomy" id="2778550"/>
    <lineage>
        <taxon>Bacteria</taxon>
        <taxon>Pseudomonadati</taxon>
        <taxon>Pseudomonadota</taxon>
        <taxon>Gammaproteobacteria</taxon>
        <taxon>Enterobacterales</taxon>
        <taxon>Pectobacteriaceae</taxon>
        <taxon>Pectobacterium</taxon>
    </lineage>
</organism>
<dbReference type="Pfam" id="PF02026">
    <property type="entry name" value="RyR"/>
    <property type="match status" value="1"/>
</dbReference>
<dbReference type="Gene3D" id="6.20.350.10">
    <property type="match status" value="1"/>
</dbReference>
<dbReference type="Proteomes" id="UP001617714">
    <property type="component" value="Unassembled WGS sequence"/>
</dbReference>
<dbReference type="RefSeq" id="WP_245394268.1">
    <property type="nucleotide sequence ID" value="NZ_CP046377.1"/>
</dbReference>
<evidence type="ECO:0000313" key="3">
    <source>
        <dbReference type="Proteomes" id="UP001617714"/>
    </source>
</evidence>
<sequence>MKINGIPFFLLETVKATTGKGGKALAFEDLPSVGVGNSEVEDTGYNIDLIARISHEVNRAYCTALGDGSQISWDDAPDWQKDSARRGVEFHLNGEHGPEASHNSWLAQKQAEGWVYGPVKDAEKKEHPCFVPYDQLPKEQQVKDYLFRAVVHAFK</sequence>
<name>A0ABW8FU15_9GAMM</name>
<proteinExistence type="predicted"/>